<dbReference type="InterPro" id="IPR043130">
    <property type="entry name" value="CDP-OH_PTrfase_TM_dom"/>
</dbReference>
<dbReference type="Proteomes" id="UP000274097">
    <property type="component" value="Unassembled WGS sequence"/>
</dbReference>
<dbReference type="Pfam" id="PF01066">
    <property type="entry name" value="CDP-OH_P_transf"/>
    <property type="match status" value="1"/>
</dbReference>
<keyword evidence="16" id="KW-1185">Reference proteome</keyword>
<feature type="transmembrane region" description="Helical" evidence="14">
    <location>
        <begin position="209"/>
        <end position="228"/>
    </location>
</feature>
<keyword evidence="6 14" id="KW-0812">Transmembrane</keyword>
<gene>
    <name evidence="15" type="ORF">EBE87_09540</name>
</gene>
<feature type="transmembrane region" description="Helical" evidence="14">
    <location>
        <begin position="240"/>
        <end position="257"/>
    </location>
</feature>
<evidence type="ECO:0000313" key="16">
    <source>
        <dbReference type="Proteomes" id="UP000274097"/>
    </source>
</evidence>
<dbReference type="InterPro" id="IPR050324">
    <property type="entry name" value="CDP-alcohol_PTase-I"/>
</dbReference>
<dbReference type="InterPro" id="IPR000462">
    <property type="entry name" value="CDP-OH_P_trans"/>
</dbReference>
<evidence type="ECO:0000256" key="8">
    <source>
        <dbReference type="ARBA" id="ARBA00023098"/>
    </source>
</evidence>
<comment type="subcellular location">
    <subcellularLocation>
        <location evidence="1">Membrane</location>
        <topology evidence="1">Multi-pass membrane protein</topology>
    </subcellularLocation>
</comment>
<evidence type="ECO:0000256" key="2">
    <source>
        <dbReference type="ARBA" id="ARBA00005189"/>
    </source>
</evidence>
<feature type="region of interest" description="Disordered" evidence="13">
    <location>
        <begin position="63"/>
        <end position="86"/>
    </location>
</feature>
<evidence type="ECO:0000256" key="12">
    <source>
        <dbReference type="RuleBase" id="RU003750"/>
    </source>
</evidence>
<evidence type="ECO:0000256" key="13">
    <source>
        <dbReference type="SAM" id="MobiDB-lite"/>
    </source>
</evidence>
<dbReference type="EMBL" id="RFLX01000005">
    <property type="protein sequence ID" value="RMI25375.1"/>
    <property type="molecule type" value="Genomic_DNA"/>
</dbReference>
<organism evidence="15 16">
    <name type="scientific">Teichococcus wenyumeiae</name>
    <dbReference type="NCBI Taxonomy" id="2478470"/>
    <lineage>
        <taxon>Bacteria</taxon>
        <taxon>Pseudomonadati</taxon>
        <taxon>Pseudomonadota</taxon>
        <taxon>Alphaproteobacteria</taxon>
        <taxon>Acetobacterales</taxon>
        <taxon>Roseomonadaceae</taxon>
        <taxon>Roseomonas</taxon>
    </lineage>
</organism>
<keyword evidence="5 12" id="KW-0808">Transferase</keyword>
<proteinExistence type="inferred from homology"/>
<dbReference type="Gene3D" id="1.20.120.1760">
    <property type="match status" value="1"/>
</dbReference>
<comment type="pathway">
    <text evidence="2">Lipid metabolism.</text>
</comment>
<keyword evidence="7 14" id="KW-1133">Transmembrane helix</keyword>
<keyword evidence="10" id="KW-0594">Phospholipid biosynthesis</keyword>
<evidence type="ECO:0000256" key="6">
    <source>
        <dbReference type="ARBA" id="ARBA00022692"/>
    </source>
</evidence>
<evidence type="ECO:0000256" key="11">
    <source>
        <dbReference type="ARBA" id="ARBA00023264"/>
    </source>
</evidence>
<dbReference type="PROSITE" id="PS00379">
    <property type="entry name" value="CDP_ALCOHOL_P_TRANSF"/>
    <property type="match status" value="1"/>
</dbReference>
<evidence type="ECO:0000256" key="1">
    <source>
        <dbReference type="ARBA" id="ARBA00004141"/>
    </source>
</evidence>
<evidence type="ECO:0000256" key="7">
    <source>
        <dbReference type="ARBA" id="ARBA00022989"/>
    </source>
</evidence>
<name>A0ABX9VL03_9PROT</name>
<feature type="compositionally biased region" description="Pro residues" evidence="13">
    <location>
        <begin position="69"/>
        <end position="80"/>
    </location>
</feature>
<comment type="similarity">
    <text evidence="3 12">Belongs to the CDP-alcohol phosphatidyltransferase class-I family.</text>
</comment>
<dbReference type="InterPro" id="IPR048254">
    <property type="entry name" value="CDP_ALCOHOL_P_TRANSF_CS"/>
</dbReference>
<comment type="caution">
    <text evidence="15">The sequence shown here is derived from an EMBL/GenBank/DDBJ whole genome shotgun (WGS) entry which is preliminary data.</text>
</comment>
<dbReference type="PANTHER" id="PTHR14269:SF62">
    <property type="entry name" value="CDP-DIACYLGLYCEROL--GLYCEROL-3-PHOSPHATE 3-PHOSPHATIDYLTRANSFERASE 1, CHLOROPLASTIC"/>
    <property type="match status" value="1"/>
</dbReference>
<sequence>MAPGCAWGCGCSRPRRRRASPAVASCCSRPAASRPPGSQACWRRRCAWAPARCRWRSLAQPGTSALPAAPEPRLPPPVRPPHPEGAEAGPLTLPNLITLARLCAVPGTIWLIAHGQLDWAFVLFAAAGASDGIDGWIARRWHLRSTLGAMMDPVADKALMTGAYVTLAMIGMMPDWLAIIVVFRDLLITGGVLVLWLAGHAPRIRPLMLSKLNTLMQILFAGLTLFVAGFGPGPGPAMEMLAWGVAAVTIASGLAYAREAARQAR</sequence>
<reference evidence="15 16" key="1">
    <citation type="submission" date="2018-10" db="EMBL/GenBank/DDBJ databases">
        <title>Roseomonas sp. nov., isolated from feces of Tibetan antelopes in the Qinghai-Tibet plateau, China.</title>
        <authorList>
            <person name="Tian Z."/>
        </authorList>
    </citation>
    <scope>NUCLEOTIDE SEQUENCE [LARGE SCALE GENOMIC DNA]</scope>
    <source>
        <strain evidence="15 16">Z23</strain>
    </source>
</reference>
<evidence type="ECO:0000256" key="3">
    <source>
        <dbReference type="ARBA" id="ARBA00010441"/>
    </source>
</evidence>
<protein>
    <submittedName>
        <fullName evidence="15">CDP-alcohol phosphatidyltransferase family protein</fullName>
    </submittedName>
</protein>
<evidence type="ECO:0000256" key="4">
    <source>
        <dbReference type="ARBA" id="ARBA00022516"/>
    </source>
</evidence>
<keyword evidence="9 14" id="KW-0472">Membrane</keyword>
<evidence type="ECO:0000313" key="15">
    <source>
        <dbReference type="EMBL" id="RMI25375.1"/>
    </source>
</evidence>
<evidence type="ECO:0000256" key="10">
    <source>
        <dbReference type="ARBA" id="ARBA00023209"/>
    </source>
</evidence>
<feature type="transmembrane region" description="Helical" evidence="14">
    <location>
        <begin position="176"/>
        <end position="197"/>
    </location>
</feature>
<keyword evidence="11" id="KW-1208">Phospholipid metabolism</keyword>
<dbReference type="PANTHER" id="PTHR14269">
    <property type="entry name" value="CDP-DIACYLGLYCEROL--GLYCEROL-3-PHOSPHATE 3-PHOSPHATIDYLTRANSFERASE-RELATED"/>
    <property type="match status" value="1"/>
</dbReference>
<evidence type="ECO:0000256" key="14">
    <source>
        <dbReference type="SAM" id="Phobius"/>
    </source>
</evidence>
<accession>A0ABX9VL03</accession>
<keyword evidence="8" id="KW-0443">Lipid metabolism</keyword>
<evidence type="ECO:0000256" key="9">
    <source>
        <dbReference type="ARBA" id="ARBA00023136"/>
    </source>
</evidence>
<evidence type="ECO:0000256" key="5">
    <source>
        <dbReference type="ARBA" id="ARBA00022679"/>
    </source>
</evidence>
<keyword evidence="4" id="KW-0444">Lipid biosynthesis</keyword>